<gene>
    <name evidence="1" type="ORF">Hypma_006136</name>
</gene>
<protein>
    <submittedName>
        <fullName evidence="1">Uncharacterized protein</fullName>
    </submittedName>
</protein>
<dbReference type="InParanoid" id="A0A369JW93"/>
<proteinExistence type="predicted"/>
<sequence length="86" mass="9747">MSKLGASKGKSSGAVTSTRWRASSDLEIFEIWAVQLRIEFGLDTGGRHSLWFGARRVQSKWLPTAKTRRASLFTTDDEDKYRQACH</sequence>
<comment type="caution">
    <text evidence="1">The sequence shown here is derived from an EMBL/GenBank/DDBJ whole genome shotgun (WGS) entry which is preliminary data.</text>
</comment>
<name>A0A369JW93_HYPMA</name>
<evidence type="ECO:0000313" key="2">
    <source>
        <dbReference type="Proteomes" id="UP000076154"/>
    </source>
</evidence>
<evidence type="ECO:0000313" key="1">
    <source>
        <dbReference type="EMBL" id="RDB26048.1"/>
    </source>
</evidence>
<accession>A0A369JW93</accession>
<dbReference type="EMBL" id="LUEZ02000040">
    <property type="protein sequence ID" value="RDB26048.1"/>
    <property type="molecule type" value="Genomic_DNA"/>
</dbReference>
<dbReference type="Proteomes" id="UP000076154">
    <property type="component" value="Unassembled WGS sequence"/>
</dbReference>
<organism evidence="1 2">
    <name type="scientific">Hypsizygus marmoreus</name>
    <name type="common">White beech mushroom</name>
    <name type="synonym">Agaricus marmoreus</name>
    <dbReference type="NCBI Taxonomy" id="39966"/>
    <lineage>
        <taxon>Eukaryota</taxon>
        <taxon>Fungi</taxon>
        <taxon>Dikarya</taxon>
        <taxon>Basidiomycota</taxon>
        <taxon>Agaricomycotina</taxon>
        <taxon>Agaricomycetes</taxon>
        <taxon>Agaricomycetidae</taxon>
        <taxon>Agaricales</taxon>
        <taxon>Tricholomatineae</taxon>
        <taxon>Lyophyllaceae</taxon>
        <taxon>Hypsizygus</taxon>
    </lineage>
</organism>
<keyword evidence="2" id="KW-1185">Reference proteome</keyword>
<reference evidence="1" key="1">
    <citation type="submission" date="2018-04" db="EMBL/GenBank/DDBJ databases">
        <title>Whole genome sequencing of Hypsizygus marmoreus.</title>
        <authorList>
            <person name="Choi I.-G."/>
            <person name="Min B."/>
            <person name="Kim J.-G."/>
            <person name="Kim S."/>
            <person name="Oh Y.-L."/>
            <person name="Kong W.-S."/>
            <person name="Park H."/>
            <person name="Jeong J."/>
            <person name="Song E.-S."/>
        </authorList>
    </citation>
    <scope>NUCLEOTIDE SEQUENCE [LARGE SCALE GENOMIC DNA]</scope>
    <source>
        <strain evidence="1">51987-8</strain>
    </source>
</reference>
<dbReference type="AlphaFoldDB" id="A0A369JW93"/>